<accession>A0A0J1D050</accession>
<protein>
    <recommendedName>
        <fullName evidence="3">Glycosyltransferase 2-like domain-containing protein</fullName>
    </recommendedName>
</protein>
<dbReference type="PATRIC" id="fig|908627.4.peg.2221"/>
<dbReference type="AlphaFoldDB" id="A0A0J1D050"/>
<name>A0A0J1D050_9BURK</name>
<sequence>MHMIVVVYYPAYLKKIAQITRVFAAWQEMRSLRVVVNNPAISESHAESVFSNVSSHVKIIRHDNEGLEFGAYQRGLNDLRMSVPGSFACLFANDTLGTHQPVDKFFLRNLHRAARTHMGTKFIAGRIDSAVRQVEVNHLLGTRWVRSNLFVMDDAALVSIDHAIYAPELNAYINDSPDEDIFFGPGVARSLRQHISGWLLSTDPPAWYKAEPLSVKNHAKMANKARCILQELFFSMRLANSSTGFVQPSPLTIVEKIAVKAGLKKF</sequence>
<evidence type="ECO:0000313" key="2">
    <source>
        <dbReference type="Proteomes" id="UP000035963"/>
    </source>
</evidence>
<dbReference type="RefSeq" id="WP_152693106.1">
    <property type="nucleotide sequence ID" value="NZ_AEJF01000075.1"/>
</dbReference>
<reference evidence="1 2" key="1">
    <citation type="journal article" date="2015" name="Genome Announc.">
        <title>Draft Genome Sequence of Burkholderia sp. Strain PML1(12), an Ectomycorrhizosphere-Inhabiting Bacterium with Effective Mineral-Weathering Ability.</title>
        <authorList>
            <person name="Uroz S."/>
            <person name="Oger P."/>
        </authorList>
    </citation>
    <scope>NUCLEOTIDE SEQUENCE [LARGE SCALE GENOMIC DNA]</scope>
    <source>
        <strain evidence="2">PML1(12)</strain>
    </source>
</reference>
<dbReference type="EMBL" id="AEJF01000075">
    <property type="protein sequence ID" value="KLU26145.1"/>
    <property type="molecule type" value="Genomic_DNA"/>
</dbReference>
<gene>
    <name evidence="1" type="ORF">EOS_10065</name>
</gene>
<organism evidence="1 2">
    <name type="scientific">Caballeronia mineralivorans PML1(12)</name>
    <dbReference type="NCBI Taxonomy" id="908627"/>
    <lineage>
        <taxon>Bacteria</taxon>
        <taxon>Pseudomonadati</taxon>
        <taxon>Pseudomonadota</taxon>
        <taxon>Betaproteobacteria</taxon>
        <taxon>Burkholderiales</taxon>
        <taxon>Burkholderiaceae</taxon>
        <taxon>Caballeronia</taxon>
    </lineage>
</organism>
<comment type="caution">
    <text evidence="1">The sequence shown here is derived from an EMBL/GenBank/DDBJ whole genome shotgun (WGS) entry which is preliminary data.</text>
</comment>
<evidence type="ECO:0000313" key="1">
    <source>
        <dbReference type="EMBL" id="KLU26145.1"/>
    </source>
</evidence>
<evidence type="ECO:0008006" key="3">
    <source>
        <dbReference type="Google" id="ProtNLM"/>
    </source>
</evidence>
<proteinExistence type="predicted"/>
<dbReference type="Proteomes" id="UP000035963">
    <property type="component" value="Unassembled WGS sequence"/>
</dbReference>
<keyword evidence="2" id="KW-1185">Reference proteome</keyword>
<dbReference type="OrthoDB" id="9128502at2"/>